<evidence type="ECO:0000313" key="1">
    <source>
        <dbReference type="EMBL" id="OQP67566.1"/>
    </source>
</evidence>
<dbReference type="EMBL" id="LWBP01000024">
    <property type="protein sequence ID" value="OQP67566.1"/>
    <property type="molecule type" value="Genomic_DNA"/>
</dbReference>
<evidence type="ECO:0008006" key="3">
    <source>
        <dbReference type="Google" id="ProtNLM"/>
    </source>
</evidence>
<evidence type="ECO:0000313" key="2">
    <source>
        <dbReference type="Proteomes" id="UP000192276"/>
    </source>
</evidence>
<reference evidence="2" key="1">
    <citation type="submission" date="2016-04" db="EMBL/GenBank/DDBJ databases">
        <authorList>
            <person name="Chen L."/>
            <person name="Zhuang W."/>
            <person name="Wang G."/>
        </authorList>
    </citation>
    <scope>NUCLEOTIDE SEQUENCE [LARGE SCALE GENOMIC DNA]</scope>
    <source>
        <strain evidence="2">208</strain>
    </source>
</reference>
<dbReference type="Proteomes" id="UP000192276">
    <property type="component" value="Unassembled WGS sequence"/>
</dbReference>
<dbReference type="SUPFAM" id="SSF54427">
    <property type="entry name" value="NTF2-like"/>
    <property type="match status" value="1"/>
</dbReference>
<protein>
    <recommendedName>
        <fullName evidence="3">Ester cyclase</fullName>
    </recommendedName>
</protein>
<dbReference type="STRING" id="550983.A4R26_12170"/>
<dbReference type="RefSeq" id="WP_081161584.1">
    <property type="nucleotide sequence ID" value="NZ_LWBP01000024.1"/>
</dbReference>
<dbReference type="InterPro" id="IPR032710">
    <property type="entry name" value="NTF2-like_dom_sf"/>
</dbReference>
<dbReference type="PANTHER" id="PTHR38436:SF1">
    <property type="entry name" value="ESTER CYCLASE"/>
    <property type="match status" value="1"/>
</dbReference>
<accession>A0A1V9GAU5</accession>
<dbReference type="OrthoDB" id="4774596at2"/>
<dbReference type="GO" id="GO:0030638">
    <property type="term" value="P:polyketide metabolic process"/>
    <property type="evidence" value="ECO:0007669"/>
    <property type="project" value="InterPro"/>
</dbReference>
<organism evidence="1 2">
    <name type="scientific">Niastella populi</name>
    <dbReference type="NCBI Taxonomy" id="550983"/>
    <lineage>
        <taxon>Bacteria</taxon>
        <taxon>Pseudomonadati</taxon>
        <taxon>Bacteroidota</taxon>
        <taxon>Chitinophagia</taxon>
        <taxon>Chitinophagales</taxon>
        <taxon>Chitinophagaceae</taxon>
        <taxon>Niastella</taxon>
    </lineage>
</organism>
<sequence length="140" mass="15977">MRDVTTTLCHRWFQEVWNNNHEQAIDELANHDCFAHGINSADGPKGIEGFKAFYNNFRDQFHDIHIEVLDVISQDNMECAHTEVTAVHAETGKQVKFSGLCMVRTEDGKIAEAWNHFDFLNMYQQLGQVLTPLEKTPVAG</sequence>
<dbReference type="InterPro" id="IPR009959">
    <property type="entry name" value="Cyclase_SnoaL-like"/>
</dbReference>
<keyword evidence="2" id="KW-1185">Reference proteome</keyword>
<dbReference type="Pfam" id="PF07366">
    <property type="entry name" value="SnoaL"/>
    <property type="match status" value="1"/>
</dbReference>
<gene>
    <name evidence="1" type="ORF">A4R26_12170</name>
</gene>
<comment type="caution">
    <text evidence="1">The sequence shown here is derived from an EMBL/GenBank/DDBJ whole genome shotgun (WGS) entry which is preliminary data.</text>
</comment>
<proteinExistence type="predicted"/>
<dbReference type="PANTHER" id="PTHR38436">
    <property type="entry name" value="POLYKETIDE CYCLASE SNOAL-LIKE DOMAIN"/>
    <property type="match status" value="1"/>
</dbReference>
<dbReference type="AlphaFoldDB" id="A0A1V9GAU5"/>
<name>A0A1V9GAU5_9BACT</name>
<dbReference type="Gene3D" id="3.10.450.50">
    <property type="match status" value="1"/>
</dbReference>